<feature type="transmembrane region" description="Helical" evidence="1">
    <location>
        <begin position="72"/>
        <end position="97"/>
    </location>
</feature>
<proteinExistence type="predicted"/>
<dbReference type="InterPro" id="IPR018681">
    <property type="entry name" value="DUF2165_transmembrane"/>
</dbReference>
<feature type="transmembrane region" description="Helical" evidence="1">
    <location>
        <begin position="109"/>
        <end position="134"/>
    </location>
</feature>
<evidence type="ECO:0000256" key="1">
    <source>
        <dbReference type="SAM" id="Phobius"/>
    </source>
</evidence>
<dbReference type="EMBL" id="BJXJ01000040">
    <property type="protein sequence ID" value="GEM77111.1"/>
    <property type="molecule type" value="Genomic_DNA"/>
</dbReference>
<dbReference type="Proteomes" id="UP000321922">
    <property type="component" value="Unassembled WGS sequence"/>
</dbReference>
<dbReference type="Pfam" id="PF09933">
    <property type="entry name" value="DUF2165"/>
    <property type="match status" value="1"/>
</dbReference>
<accession>A0A511QIJ1</accession>
<keyword evidence="1" id="KW-0472">Membrane</keyword>
<name>A0A511QIJ1_9VIBR</name>
<evidence type="ECO:0000313" key="2">
    <source>
        <dbReference type="EMBL" id="GEM77111.1"/>
    </source>
</evidence>
<gene>
    <name evidence="2" type="ORF">VSA01S_32230</name>
</gene>
<keyword evidence="1" id="KW-1133">Transmembrane helix</keyword>
<feature type="transmembrane region" description="Helical" evidence="1">
    <location>
        <begin position="12"/>
        <end position="31"/>
    </location>
</feature>
<feature type="transmembrane region" description="Helical" evidence="1">
    <location>
        <begin position="146"/>
        <end position="163"/>
    </location>
</feature>
<keyword evidence="3" id="KW-1185">Reference proteome</keyword>
<dbReference type="RefSeq" id="WP_039983076.1">
    <property type="nucleotide sequence ID" value="NZ_BAOJ01000156.1"/>
</dbReference>
<evidence type="ECO:0000313" key="3">
    <source>
        <dbReference type="Proteomes" id="UP000321922"/>
    </source>
</evidence>
<evidence type="ECO:0008006" key="4">
    <source>
        <dbReference type="Google" id="ProtNLM"/>
    </source>
</evidence>
<reference evidence="2 3" key="1">
    <citation type="submission" date="2019-07" db="EMBL/GenBank/DDBJ databases">
        <title>Whole genome shotgun sequence of Vibrio sagamiensis NBRC 104589.</title>
        <authorList>
            <person name="Hosoyama A."/>
            <person name="Uohara A."/>
            <person name="Ohji S."/>
            <person name="Ichikawa N."/>
        </authorList>
    </citation>
    <scope>NUCLEOTIDE SEQUENCE [LARGE SCALE GENOMIC DNA]</scope>
    <source>
        <strain evidence="2 3">NBRC 104589</strain>
    </source>
</reference>
<dbReference type="OrthoDB" id="7618855at2"/>
<protein>
    <recommendedName>
        <fullName evidence="4">DUF2165 domain-containing protein</fullName>
    </recommendedName>
</protein>
<dbReference type="AlphaFoldDB" id="A0A511QIJ1"/>
<keyword evidence="1" id="KW-0812">Transmembrane</keyword>
<comment type="caution">
    <text evidence="2">The sequence shown here is derived from an EMBL/GenBank/DDBJ whole genome shotgun (WGS) entry which is preliminary data.</text>
</comment>
<sequence length="172" mass="19592">MVKIQTTHKISKGLVSLMVGLFCLLVGYNNIVDYDTNQQFVQHVLKMDAMESWFQGELLKSRAITNDTLVKIGYWIIIAGEFAAGFFCVLGAFIMLRNIQKNRFEHGQSWFLIGGTIAALVWYFGFCVIGAEWFQMWASQWNGQDAAYSFVSFIMMTMVYVVIPSPKVTVEI</sequence>
<organism evidence="2 3">
    <name type="scientific">Vibrio sagamiensis NBRC 104589</name>
    <dbReference type="NCBI Taxonomy" id="1219064"/>
    <lineage>
        <taxon>Bacteria</taxon>
        <taxon>Pseudomonadati</taxon>
        <taxon>Pseudomonadota</taxon>
        <taxon>Gammaproteobacteria</taxon>
        <taxon>Vibrionales</taxon>
        <taxon>Vibrionaceae</taxon>
        <taxon>Vibrio</taxon>
    </lineage>
</organism>